<dbReference type="SUPFAM" id="SSF52833">
    <property type="entry name" value="Thioredoxin-like"/>
    <property type="match status" value="1"/>
</dbReference>
<keyword evidence="3" id="KW-0413">Isomerase</keyword>
<organism evidence="3 4">
    <name type="scientific">Folsomia candida</name>
    <name type="common">Springtail</name>
    <dbReference type="NCBI Taxonomy" id="158441"/>
    <lineage>
        <taxon>Eukaryota</taxon>
        <taxon>Metazoa</taxon>
        <taxon>Ecdysozoa</taxon>
        <taxon>Arthropoda</taxon>
        <taxon>Hexapoda</taxon>
        <taxon>Collembola</taxon>
        <taxon>Entomobryomorpha</taxon>
        <taxon>Isotomoidea</taxon>
        <taxon>Isotomidae</taxon>
        <taxon>Proisotominae</taxon>
        <taxon>Folsomia</taxon>
    </lineage>
</organism>
<dbReference type="CDD" id="cd02961">
    <property type="entry name" value="PDI_a_family"/>
    <property type="match status" value="1"/>
</dbReference>
<dbReference type="Proteomes" id="UP000198287">
    <property type="component" value="Unassembled WGS sequence"/>
</dbReference>
<feature type="signal peptide" evidence="2">
    <location>
        <begin position="1"/>
        <end position="23"/>
    </location>
</feature>
<sequence>MLFKGVLTTYFLVVLVLQEFCSGHPTLPDQVTSKLNDTSTSLKQNKFGLDSADLRTKLSKSLSQSPPVSDPLDEGNSTNLNNLANDAPPEIGYNQTFWNGIPGFEYITMLTNTTVHGEFVKKYDNVFIMYYADGCWHSLKARRAFTKAAILSRHEVKFGAVDCKYNRETEKVCRSLGKHRIKMFPTFYLYVDGYWYGEYASTYLISLAEKSHNSHGRIEKSNNADTNEATFNNI</sequence>
<keyword evidence="4" id="KW-1185">Reference proteome</keyword>
<evidence type="ECO:0000256" key="1">
    <source>
        <dbReference type="SAM" id="MobiDB-lite"/>
    </source>
</evidence>
<dbReference type="Gene3D" id="3.40.30.10">
    <property type="entry name" value="Glutaredoxin"/>
    <property type="match status" value="1"/>
</dbReference>
<name>A0A226E2A2_FOLCA</name>
<evidence type="ECO:0000313" key="3">
    <source>
        <dbReference type="EMBL" id="OXA50606.1"/>
    </source>
</evidence>
<feature type="chain" id="PRO_5012511084" evidence="2">
    <location>
        <begin position="24"/>
        <end position="234"/>
    </location>
</feature>
<evidence type="ECO:0000256" key="2">
    <source>
        <dbReference type="SAM" id="SignalP"/>
    </source>
</evidence>
<feature type="compositionally biased region" description="Polar residues" evidence="1">
    <location>
        <begin position="75"/>
        <end position="84"/>
    </location>
</feature>
<comment type="caution">
    <text evidence="3">The sequence shown here is derived from an EMBL/GenBank/DDBJ whole genome shotgun (WGS) entry which is preliminary data.</text>
</comment>
<keyword evidence="2" id="KW-0732">Signal</keyword>
<feature type="region of interest" description="Disordered" evidence="1">
    <location>
        <begin position="60"/>
        <end position="85"/>
    </location>
</feature>
<protein>
    <submittedName>
        <fullName evidence="3">Protein disulfide-isomerase</fullName>
    </submittedName>
</protein>
<gene>
    <name evidence="3" type="ORF">Fcan01_14348</name>
</gene>
<proteinExistence type="predicted"/>
<reference evidence="3 4" key="1">
    <citation type="submission" date="2015-12" db="EMBL/GenBank/DDBJ databases">
        <title>The genome of Folsomia candida.</title>
        <authorList>
            <person name="Faddeeva A."/>
            <person name="Derks M.F."/>
            <person name="Anvar Y."/>
            <person name="Smit S."/>
            <person name="Van Straalen N."/>
            <person name="Roelofs D."/>
        </authorList>
    </citation>
    <scope>NUCLEOTIDE SEQUENCE [LARGE SCALE GENOMIC DNA]</scope>
    <source>
        <strain evidence="3 4">VU population</strain>
        <tissue evidence="3">Whole body</tissue>
    </source>
</reference>
<dbReference type="AlphaFoldDB" id="A0A226E2A2"/>
<dbReference type="InterPro" id="IPR036249">
    <property type="entry name" value="Thioredoxin-like_sf"/>
</dbReference>
<evidence type="ECO:0000313" key="4">
    <source>
        <dbReference type="Proteomes" id="UP000198287"/>
    </source>
</evidence>
<dbReference type="GO" id="GO:0016853">
    <property type="term" value="F:isomerase activity"/>
    <property type="evidence" value="ECO:0007669"/>
    <property type="project" value="UniProtKB-KW"/>
</dbReference>
<accession>A0A226E2A2</accession>
<dbReference type="EMBL" id="LNIX01000008">
    <property type="protein sequence ID" value="OXA50606.1"/>
    <property type="molecule type" value="Genomic_DNA"/>
</dbReference>